<reference evidence="1" key="1">
    <citation type="journal article" date="2014" name="Front. Microbiol.">
        <title>High frequency of phylogenetically diverse reductive dehalogenase-homologous genes in deep subseafloor sedimentary metagenomes.</title>
        <authorList>
            <person name="Kawai M."/>
            <person name="Futagami T."/>
            <person name="Toyoda A."/>
            <person name="Takaki Y."/>
            <person name="Nishi S."/>
            <person name="Hori S."/>
            <person name="Arai W."/>
            <person name="Tsubouchi T."/>
            <person name="Morono Y."/>
            <person name="Uchiyama I."/>
            <person name="Ito T."/>
            <person name="Fujiyama A."/>
            <person name="Inagaki F."/>
            <person name="Takami H."/>
        </authorList>
    </citation>
    <scope>NUCLEOTIDE SEQUENCE</scope>
    <source>
        <strain evidence="1">Expedition CK06-06</strain>
    </source>
</reference>
<organism evidence="1">
    <name type="scientific">marine sediment metagenome</name>
    <dbReference type="NCBI Taxonomy" id="412755"/>
    <lineage>
        <taxon>unclassified sequences</taxon>
        <taxon>metagenomes</taxon>
        <taxon>ecological metagenomes</taxon>
    </lineage>
</organism>
<comment type="caution">
    <text evidence="1">The sequence shown here is derived from an EMBL/GenBank/DDBJ whole genome shotgun (WGS) entry which is preliminary data.</text>
</comment>
<dbReference type="AlphaFoldDB" id="X1G5I1"/>
<evidence type="ECO:0000313" key="1">
    <source>
        <dbReference type="EMBL" id="GAH52462.1"/>
    </source>
</evidence>
<proteinExistence type="predicted"/>
<accession>X1G5I1</accession>
<gene>
    <name evidence="1" type="ORF">S03H2_26599</name>
</gene>
<sequence>MSEGEVYTFRLRRRLQTGKTWMNDRRGGPKIADVDVRELGEYRVWDLRPFLDKSSFTTLAAWFMAIRDLQGSRVVGMNTRGWLYKVMLVNLKQ</sequence>
<protein>
    <submittedName>
        <fullName evidence="1">Uncharacterized protein</fullName>
    </submittedName>
</protein>
<name>X1G5I1_9ZZZZ</name>
<dbReference type="EMBL" id="BARU01015499">
    <property type="protein sequence ID" value="GAH52462.1"/>
    <property type="molecule type" value="Genomic_DNA"/>
</dbReference>